<reference evidence="1 2" key="1">
    <citation type="submission" date="2018-08" db="EMBL/GenBank/DDBJ databases">
        <title>Recombination of ecologically and evolutionarily significant loci maintains genetic cohesion in the Pseudomonas syringae species complex.</title>
        <authorList>
            <person name="Dillon M."/>
            <person name="Thakur S."/>
            <person name="Almeida R.N.D."/>
            <person name="Weir B.S."/>
            <person name="Guttman D.S."/>
        </authorList>
    </citation>
    <scope>NUCLEOTIDE SEQUENCE [LARGE SCALE GENOMIC DNA]</scope>
    <source>
        <strain evidence="1 2">ICMP 7846</strain>
    </source>
</reference>
<sequence>YVLGCLRQLQEQGLRYLDVKPEVQRRFNLEVQQGLRHTVWERGCDSWYKTAAGKNTNNWPGYTFVYRWRTRRPELADYDLAR</sequence>
<dbReference type="PANTHER" id="PTHR42877">
    <property type="entry name" value="L-ORNITHINE N(5)-MONOOXYGENASE-RELATED"/>
    <property type="match status" value="1"/>
</dbReference>
<dbReference type="Proteomes" id="UP000270834">
    <property type="component" value="Unassembled WGS sequence"/>
</dbReference>
<proteinExistence type="predicted"/>
<dbReference type="AlphaFoldDB" id="A0A3M5EET5"/>
<comment type="caution">
    <text evidence="1">The sequence shown here is derived from an EMBL/GenBank/DDBJ whole genome shotgun (WGS) entry which is preliminary data.</text>
</comment>
<accession>A0A3M5EET5</accession>
<dbReference type="InterPro" id="IPR051209">
    <property type="entry name" value="FAD-bind_Monooxygenase_sf"/>
</dbReference>
<name>A0A3M5EET5_PSEAI</name>
<dbReference type="InterPro" id="IPR036188">
    <property type="entry name" value="FAD/NAD-bd_sf"/>
</dbReference>
<evidence type="ECO:0000313" key="1">
    <source>
        <dbReference type="EMBL" id="RMS59940.1"/>
    </source>
</evidence>
<dbReference type="EMBL" id="RBSQ01000361">
    <property type="protein sequence ID" value="RMS59940.1"/>
    <property type="molecule type" value="Genomic_DNA"/>
</dbReference>
<organism evidence="1 2">
    <name type="scientific">Pseudomonas aeruginosa</name>
    <dbReference type="NCBI Taxonomy" id="287"/>
    <lineage>
        <taxon>Bacteria</taxon>
        <taxon>Pseudomonadati</taxon>
        <taxon>Pseudomonadota</taxon>
        <taxon>Gammaproteobacteria</taxon>
        <taxon>Pseudomonadales</taxon>
        <taxon>Pseudomonadaceae</taxon>
        <taxon>Pseudomonas</taxon>
    </lineage>
</organism>
<evidence type="ECO:0008006" key="3">
    <source>
        <dbReference type="Google" id="ProtNLM"/>
    </source>
</evidence>
<gene>
    <name evidence="1" type="ORF">ALP65_00415</name>
</gene>
<dbReference type="PANTHER" id="PTHR42877:SF4">
    <property type="entry name" value="FAD_NAD(P)-BINDING DOMAIN-CONTAINING PROTEIN-RELATED"/>
    <property type="match status" value="1"/>
</dbReference>
<feature type="non-terminal residue" evidence="1">
    <location>
        <position position="1"/>
    </location>
</feature>
<protein>
    <recommendedName>
        <fullName evidence="3">4-hydroxyacetophenone monooxygenase</fullName>
    </recommendedName>
</protein>
<dbReference type="Gene3D" id="3.50.50.60">
    <property type="entry name" value="FAD/NAD(P)-binding domain"/>
    <property type="match status" value="1"/>
</dbReference>
<evidence type="ECO:0000313" key="2">
    <source>
        <dbReference type="Proteomes" id="UP000270834"/>
    </source>
</evidence>